<accession>U2NTT4</accession>
<comment type="caution">
    <text evidence="1">The sequence shown here is derived from an EMBL/GenBank/DDBJ whole genome shotgun (WGS) entry which is preliminary data.</text>
</comment>
<reference evidence="1 2" key="1">
    <citation type="submission" date="2013-06" db="EMBL/GenBank/DDBJ databases">
        <authorList>
            <person name="Weinstock G."/>
            <person name="Sodergren E."/>
            <person name="Lobos E.A."/>
            <person name="Fulton L."/>
            <person name="Fulton R."/>
            <person name="Courtney L."/>
            <person name="Fronick C."/>
            <person name="O'Laughlin M."/>
            <person name="Godfrey J."/>
            <person name="Wilson R.M."/>
            <person name="Miner T."/>
            <person name="Farmer C."/>
            <person name="Delehaunty K."/>
            <person name="Cordes M."/>
            <person name="Minx P."/>
            <person name="Tomlinson C."/>
            <person name="Chen J."/>
            <person name="Wollam A."/>
            <person name="Pepin K.H."/>
            <person name="Bhonagiri V."/>
            <person name="Zhang X."/>
            <person name="Warren W."/>
            <person name="Mitreva M."/>
            <person name="Mardis E.R."/>
            <person name="Wilson R.K."/>
        </authorList>
    </citation>
    <scope>NUCLEOTIDE SEQUENCE [LARGE SCALE GENOMIC DNA]</scope>
    <source>
        <strain evidence="1 2">ATCC 14869</strain>
    </source>
</reference>
<evidence type="ECO:0000313" key="1">
    <source>
        <dbReference type="EMBL" id="ERK41425.1"/>
    </source>
</evidence>
<dbReference type="EMBL" id="AWVK01000110">
    <property type="protein sequence ID" value="ERK41425.1"/>
    <property type="molecule type" value="Genomic_DNA"/>
</dbReference>
<proteinExistence type="predicted"/>
<sequence length="44" mass="4962">MIPRLLVYRIWLLSAKSRGHQVIQAEVISSHAPFTTTSSPSIRI</sequence>
<dbReference type="AlphaFoldDB" id="U2NTT4"/>
<evidence type="ECO:0000313" key="2">
    <source>
        <dbReference type="Proteomes" id="UP000016644"/>
    </source>
</evidence>
<dbReference type="Proteomes" id="UP000016644">
    <property type="component" value="Unassembled WGS sequence"/>
</dbReference>
<gene>
    <name evidence="1" type="ORF">HMPREF0495_02229</name>
</gene>
<dbReference type="HOGENOM" id="CLU_3217735_0_0_9"/>
<protein>
    <submittedName>
        <fullName evidence="1">Uncharacterized protein</fullName>
    </submittedName>
</protein>
<organism evidence="1 2">
    <name type="scientific">Levilactobacillus brevis ATCC 14869 = DSM 20054</name>
    <dbReference type="NCBI Taxonomy" id="649758"/>
    <lineage>
        <taxon>Bacteria</taxon>
        <taxon>Bacillati</taxon>
        <taxon>Bacillota</taxon>
        <taxon>Bacilli</taxon>
        <taxon>Lactobacillales</taxon>
        <taxon>Lactobacillaceae</taxon>
        <taxon>Levilactobacillus</taxon>
    </lineage>
</organism>
<name>U2NTT4_LEVBR</name>